<evidence type="ECO:0000256" key="2">
    <source>
        <dbReference type="ARBA" id="ARBA00022723"/>
    </source>
</evidence>
<feature type="region of interest" description="Disordered" evidence="5">
    <location>
        <begin position="201"/>
        <end position="264"/>
    </location>
</feature>
<protein>
    <recommendedName>
        <fullName evidence="6">HMA domain-containing protein</fullName>
    </recommendedName>
</protein>
<keyword evidence="3" id="KW-0449">Lipoprotein</keyword>
<feature type="compositionally biased region" description="Low complexity" evidence="5">
    <location>
        <begin position="254"/>
        <end position="264"/>
    </location>
</feature>
<dbReference type="Pfam" id="PF00403">
    <property type="entry name" value="HMA"/>
    <property type="match status" value="1"/>
</dbReference>
<dbReference type="PANTHER" id="PTHR45868">
    <property type="entry name" value="HEAVY METAL-ASSOCIATED ISOPRENYLATED PLANT PROTEIN 33-RELATED"/>
    <property type="match status" value="1"/>
</dbReference>
<evidence type="ECO:0000259" key="6">
    <source>
        <dbReference type="PROSITE" id="PS50846"/>
    </source>
</evidence>
<reference evidence="7 8" key="1">
    <citation type="journal article" date="2022" name="Nat. Plants">
        <title>Genomes of leafy and leafless Platanthera orchids illuminate the evolution of mycoheterotrophy.</title>
        <authorList>
            <person name="Li M.H."/>
            <person name="Liu K.W."/>
            <person name="Li Z."/>
            <person name="Lu H.C."/>
            <person name="Ye Q.L."/>
            <person name="Zhang D."/>
            <person name="Wang J.Y."/>
            <person name="Li Y.F."/>
            <person name="Zhong Z.M."/>
            <person name="Liu X."/>
            <person name="Yu X."/>
            <person name="Liu D.K."/>
            <person name="Tu X.D."/>
            <person name="Liu B."/>
            <person name="Hao Y."/>
            <person name="Liao X.Y."/>
            <person name="Jiang Y.T."/>
            <person name="Sun W.H."/>
            <person name="Chen J."/>
            <person name="Chen Y.Q."/>
            <person name="Ai Y."/>
            <person name="Zhai J.W."/>
            <person name="Wu S.S."/>
            <person name="Zhou Z."/>
            <person name="Hsiao Y.Y."/>
            <person name="Wu W.L."/>
            <person name="Chen Y.Y."/>
            <person name="Lin Y.F."/>
            <person name="Hsu J.L."/>
            <person name="Li C.Y."/>
            <person name="Wang Z.W."/>
            <person name="Zhao X."/>
            <person name="Zhong W.Y."/>
            <person name="Ma X.K."/>
            <person name="Ma L."/>
            <person name="Huang J."/>
            <person name="Chen G.Z."/>
            <person name="Huang M.Z."/>
            <person name="Huang L."/>
            <person name="Peng D.H."/>
            <person name="Luo Y.B."/>
            <person name="Zou S.Q."/>
            <person name="Chen S.P."/>
            <person name="Lan S."/>
            <person name="Tsai W.C."/>
            <person name="Van de Peer Y."/>
            <person name="Liu Z.J."/>
        </authorList>
    </citation>
    <scope>NUCLEOTIDE SEQUENCE [LARGE SCALE GENOMIC DNA]</scope>
    <source>
        <strain evidence="7">Lor287</strain>
    </source>
</reference>
<dbReference type="CDD" id="cd00371">
    <property type="entry name" value="HMA"/>
    <property type="match status" value="1"/>
</dbReference>
<feature type="compositionally biased region" description="Gly residues" evidence="5">
    <location>
        <begin position="228"/>
        <end position="241"/>
    </location>
</feature>
<name>A0AAP0BXZ6_9ASPA</name>
<dbReference type="Proteomes" id="UP001418222">
    <property type="component" value="Unassembled WGS sequence"/>
</dbReference>
<dbReference type="AlphaFoldDB" id="A0AAP0BXZ6"/>
<keyword evidence="2" id="KW-0479">Metal-binding</keyword>
<evidence type="ECO:0000313" key="7">
    <source>
        <dbReference type="EMBL" id="KAK8952292.1"/>
    </source>
</evidence>
<gene>
    <name evidence="7" type="ORF">KSP39_PZI003799</name>
</gene>
<feature type="compositionally biased region" description="Acidic residues" evidence="5">
    <location>
        <begin position="159"/>
        <end position="185"/>
    </location>
</feature>
<accession>A0AAP0BXZ6</accession>
<dbReference type="FunFam" id="3.30.70.100:FF:000008">
    <property type="entry name" value="Copper transport protein ATOX1"/>
    <property type="match status" value="1"/>
</dbReference>
<dbReference type="GO" id="GO:0046872">
    <property type="term" value="F:metal ion binding"/>
    <property type="evidence" value="ECO:0007669"/>
    <property type="project" value="UniProtKB-KW"/>
</dbReference>
<dbReference type="InterPro" id="IPR036163">
    <property type="entry name" value="HMA_dom_sf"/>
</dbReference>
<comment type="caution">
    <text evidence="7">The sequence shown here is derived from an EMBL/GenBank/DDBJ whole genome shotgun (WGS) entry which is preliminary data.</text>
</comment>
<organism evidence="7 8">
    <name type="scientific">Platanthera zijinensis</name>
    <dbReference type="NCBI Taxonomy" id="2320716"/>
    <lineage>
        <taxon>Eukaryota</taxon>
        <taxon>Viridiplantae</taxon>
        <taxon>Streptophyta</taxon>
        <taxon>Embryophyta</taxon>
        <taxon>Tracheophyta</taxon>
        <taxon>Spermatophyta</taxon>
        <taxon>Magnoliopsida</taxon>
        <taxon>Liliopsida</taxon>
        <taxon>Asparagales</taxon>
        <taxon>Orchidaceae</taxon>
        <taxon>Orchidoideae</taxon>
        <taxon>Orchideae</taxon>
        <taxon>Orchidinae</taxon>
        <taxon>Platanthera</taxon>
    </lineage>
</organism>
<dbReference type="PROSITE" id="PS50846">
    <property type="entry name" value="HMA_2"/>
    <property type="match status" value="1"/>
</dbReference>
<dbReference type="SUPFAM" id="SSF55008">
    <property type="entry name" value="HMA, heavy metal-associated domain"/>
    <property type="match status" value="1"/>
</dbReference>
<sequence length="323" mass="33987">MNKHAKAEDINFLKTQTCVLKVSIHCEGCKKKVKKLLQKIDGVYTIVIDAEQGKVTVNGNVNPSDLIKKLSKAGKHAELWSAKNNGGGGGKGGGFELSHKLLKLAGDTVKEQQKPLKGSEGKDQKLQLLQKELKGMKIPLGKEEKSVKLPAFDQEFEDGSEFDDEFDEEEDDFDDTDDSVGDSDDNTSVLKAVTVAPKNIAGAGAGAGGVKSKNNGGGGTQTSNNSGAGQGKGSGKNGAGGKSDVKSHGLEGVPTAGKGKAAAATPISGGAYQQQHMAEMMQKQRMMMMTKGYPMAYGYPMPPSESYTNYFSDENTGGGCGIM</sequence>
<keyword evidence="8" id="KW-1185">Reference proteome</keyword>
<keyword evidence="3" id="KW-0636">Prenylation</keyword>
<feature type="region of interest" description="Disordered" evidence="5">
    <location>
        <begin position="159"/>
        <end position="187"/>
    </location>
</feature>
<proteinExistence type="inferred from homology"/>
<comment type="similarity">
    <text evidence="4">Belongs to the HIPP family.</text>
</comment>
<dbReference type="EMBL" id="JBBWWQ010000003">
    <property type="protein sequence ID" value="KAK8952292.1"/>
    <property type="molecule type" value="Genomic_DNA"/>
</dbReference>
<dbReference type="PANTHER" id="PTHR45868:SF93">
    <property type="entry name" value="OS12G0144600 PROTEIN"/>
    <property type="match status" value="1"/>
</dbReference>
<evidence type="ECO:0000256" key="4">
    <source>
        <dbReference type="ARBA" id="ARBA00024045"/>
    </source>
</evidence>
<feature type="compositionally biased region" description="Gly residues" evidence="5">
    <location>
        <begin position="203"/>
        <end position="220"/>
    </location>
</feature>
<evidence type="ECO:0000256" key="3">
    <source>
        <dbReference type="ARBA" id="ARBA00023289"/>
    </source>
</evidence>
<dbReference type="InterPro" id="IPR006121">
    <property type="entry name" value="HMA_dom"/>
</dbReference>
<dbReference type="Gene3D" id="3.30.70.100">
    <property type="match status" value="1"/>
</dbReference>
<evidence type="ECO:0000256" key="5">
    <source>
        <dbReference type="SAM" id="MobiDB-lite"/>
    </source>
</evidence>
<evidence type="ECO:0000256" key="1">
    <source>
        <dbReference type="ARBA" id="ARBA00022481"/>
    </source>
</evidence>
<evidence type="ECO:0000313" key="8">
    <source>
        <dbReference type="Proteomes" id="UP001418222"/>
    </source>
</evidence>
<feature type="domain" description="HMA" evidence="6">
    <location>
        <begin position="15"/>
        <end position="78"/>
    </location>
</feature>
<keyword evidence="1" id="KW-0488">Methylation</keyword>